<reference evidence="2" key="1">
    <citation type="submission" date="2023-05" db="EMBL/GenBank/DDBJ databases">
        <title>Nepenthes gracilis genome sequencing.</title>
        <authorList>
            <person name="Fukushima K."/>
        </authorList>
    </citation>
    <scope>NUCLEOTIDE SEQUENCE</scope>
    <source>
        <strain evidence="2">SING2019-196</strain>
    </source>
</reference>
<protein>
    <recommendedName>
        <fullName evidence="1">F-box domain-containing protein</fullName>
    </recommendedName>
</protein>
<organism evidence="2 3">
    <name type="scientific">Nepenthes gracilis</name>
    <name type="common">Slender pitcher plant</name>
    <dbReference type="NCBI Taxonomy" id="150966"/>
    <lineage>
        <taxon>Eukaryota</taxon>
        <taxon>Viridiplantae</taxon>
        <taxon>Streptophyta</taxon>
        <taxon>Embryophyta</taxon>
        <taxon>Tracheophyta</taxon>
        <taxon>Spermatophyta</taxon>
        <taxon>Magnoliopsida</taxon>
        <taxon>eudicotyledons</taxon>
        <taxon>Gunneridae</taxon>
        <taxon>Pentapetalae</taxon>
        <taxon>Caryophyllales</taxon>
        <taxon>Nepenthaceae</taxon>
        <taxon>Nepenthes</taxon>
    </lineage>
</organism>
<feature type="domain" description="F-box" evidence="1">
    <location>
        <begin position="62"/>
        <end position="110"/>
    </location>
</feature>
<dbReference type="PROSITE" id="PS50181">
    <property type="entry name" value="FBOX"/>
    <property type="match status" value="1"/>
</dbReference>
<dbReference type="InterPro" id="IPR036047">
    <property type="entry name" value="F-box-like_dom_sf"/>
</dbReference>
<dbReference type="Proteomes" id="UP001279734">
    <property type="component" value="Unassembled WGS sequence"/>
</dbReference>
<comment type="caution">
    <text evidence="2">The sequence shown here is derived from an EMBL/GenBank/DDBJ whole genome shotgun (WGS) entry which is preliminary data.</text>
</comment>
<accession>A0AAD3TI40</accession>
<dbReference type="EMBL" id="BSYO01000038">
    <property type="protein sequence ID" value="GMH30320.1"/>
    <property type="molecule type" value="Genomic_DNA"/>
</dbReference>
<proteinExistence type="predicted"/>
<sequence length="183" mass="20590">MMLFKSMSGECGLGLGSVCLLSRKRILSRSNSVEVTSNDFNCKTPMKRRCRDVVVEADSTVKSSLEALPQEILLKILCGVDHDDLKQLFHVSRLIRDSTIFVKASHFAYTTPSKTSAFRGSIDLKNPDKFHDDDFEVPNAPKQVRVPRSRIGNKKLADISVALFASEAAERWPRKKLFKESED</sequence>
<dbReference type="AlphaFoldDB" id="A0AAD3TI40"/>
<name>A0AAD3TI40_NEPGR</name>
<dbReference type="InterPro" id="IPR001810">
    <property type="entry name" value="F-box_dom"/>
</dbReference>
<evidence type="ECO:0000313" key="3">
    <source>
        <dbReference type="Proteomes" id="UP001279734"/>
    </source>
</evidence>
<dbReference type="InterPro" id="IPR045286">
    <property type="entry name" value="FBS1-like"/>
</dbReference>
<evidence type="ECO:0000313" key="2">
    <source>
        <dbReference type="EMBL" id="GMH30320.1"/>
    </source>
</evidence>
<keyword evidence="3" id="KW-1185">Reference proteome</keyword>
<dbReference type="PANTHER" id="PTHR34049:SF1">
    <property type="entry name" value="F-BOX PROTEIN SKIP27"/>
    <property type="match status" value="1"/>
</dbReference>
<gene>
    <name evidence="2" type="ORF">Nepgr_032163</name>
</gene>
<evidence type="ECO:0000259" key="1">
    <source>
        <dbReference type="PROSITE" id="PS50181"/>
    </source>
</evidence>
<dbReference type="SUPFAM" id="SSF81383">
    <property type="entry name" value="F-box domain"/>
    <property type="match status" value="1"/>
</dbReference>
<dbReference type="PANTHER" id="PTHR34049">
    <property type="entry name" value="F-BOX PROTEIN SKIP27"/>
    <property type="match status" value="1"/>
</dbReference>